<dbReference type="GO" id="GO:0016887">
    <property type="term" value="F:ATP hydrolysis activity"/>
    <property type="evidence" value="ECO:0007669"/>
    <property type="project" value="InterPro"/>
</dbReference>
<dbReference type="AlphaFoldDB" id="A0A1I7ZZT8"/>
<dbReference type="SUPFAM" id="SSF52540">
    <property type="entry name" value="P-loop containing nucleoside triphosphate hydrolases"/>
    <property type="match status" value="2"/>
</dbReference>
<dbReference type="GO" id="GO:0006302">
    <property type="term" value="P:double-strand break repair"/>
    <property type="evidence" value="ECO:0007669"/>
    <property type="project" value="InterPro"/>
</dbReference>
<dbReference type="Proteomes" id="UP000095287">
    <property type="component" value="Unplaced"/>
</dbReference>
<dbReference type="PANTHER" id="PTHR32046:SF11">
    <property type="entry name" value="IMMUNE-ASSOCIATED NUCLEOTIDE-BINDING PROTEIN 10-LIKE"/>
    <property type="match status" value="1"/>
</dbReference>
<dbReference type="Gene3D" id="3.40.50.300">
    <property type="entry name" value="P-loop containing nucleotide triphosphate hydrolases"/>
    <property type="match status" value="1"/>
</dbReference>
<dbReference type="PANTHER" id="PTHR32046">
    <property type="entry name" value="G DOMAIN-CONTAINING PROTEIN"/>
    <property type="match status" value="1"/>
</dbReference>
<dbReference type="WBParaSite" id="L893_g31574.t1">
    <property type="protein sequence ID" value="L893_g31574.t1"/>
    <property type="gene ID" value="L893_g31574"/>
</dbReference>
<evidence type="ECO:0000313" key="2">
    <source>
        <dbReference type="Proteomes" id="UP000095287"/>
    </source>
</evidence>
<dbReference type="InterPro" id="IPR027417">
    <property type="entry name" value="P-loop_NTPase"/>
</dbReference>
<evidence type="ECO:0000313" key="3">
    <source>
        <dbReference type="WBParaSite" id="L893_g31574.t1"/>
    </source>
</evidence>
<sequence>MWRIAPNDVPPGAARSGIAYSHALIAAALFTFIMSEPSPPEEELEKENKFAGESFGTDNVRTVYAGSSNDTKERESRIIILVGPSGTGKSTLIDCMCNYFYGAKINDPIRYKIADERFDNTTPKKSIIKYVFNGTDMPYRPIVIDTPGIGDPSGVKTDDELKGMIRNWLAFDPRSHIHVVGLVIPASMTRLTPRSEIELQHTLGLFPRWMHANVVPMVTKCDGAPEPSAVILRHFDLHNHRRFRFNTSALYQKPSGECLSRFGR</sequence>
<dbReference type="InterPro" id="IPR038729">
    <property type="entry name" value="Rad50/SbcC_AAA"/>
</dbReference>
<feature type="domain" description="Rad50/SbcC-type AAA" evidence="1">
    <location>
        <begin position="76"/>
        <end position="139"/>
    </location>
</feature>
<accession>A0A1I7ZZT8</accession>
<keyword evidence="2" id="KW-1185">Reference proteome</keyword>
<name>A0A1I7ZZT8_9BILA</name>
<evidence type="ECO:0000259" key="1">
    <source>
        <dbReference type="Pfam" id="PF13476"/>
    </source>
</evidence>
<organism evidence="2 3">
    <name type="scientific">Steinernema glaseri</name>
    <dbReference type="NCBI Taxonomy" id="37863"/>
    <lineage>
        <taxon>Eukaryota</taxon>
        <taxon>Metazoa</taxon>
        <taxon>Ecdysozoa</taxon>
        <taxon>Nematoda</taxon>
        <taxon>Chromadorea</taxon>
        <taxon>Rhabditida</taxon>
        <taxon>Tylenchina</taxon>
        <taxon>Panagrolaimomorpha</taxon>
        <taxon>Strongyloidoidea</taxon>
        <taxon>Steinernematidae</taxon>
        <taxon>Steinernema</taxon>
    </lineage>
</organism>
<protein>
    <submittedName>
        <fullName evidence="3">RNA polymerase II-associated factor 1 homolog</fullName>
    </submittedName>
</protein>
<dbReference type="Pfam" id="PF13476">
    <property type="entry name" value="AAA_23"/>
    <property type="match status" value="1"/>
</dbReference>
<reference evidence="3" key="1">
    <citation type="submission" date="2016-11" db="UniProtKB">
        <authorList>
            <consortium name="WormBaseParasite"/>
        </authorList>
    </citation>
    <scope>IDENTIFICATION</scope>
</reference>
<proteinExistence type="predicted"/>